<evidence type="ECO:0000313" key="1">
    <source>
        <dbReference type="EMBL" id="KAI3814590.1"/>
    </source>
</evidence>
<gene>
    <name evidence="1" type="ORF">L1987_14230</name>
</gene>
<evidence type="ECO:0000313" key="2">
    <source>
        <dbReference type="Proteomes" id="UP001056120"/>
    </source>
</evidence>
<keyword evidence="2" id="KW-1185">Reference proteome</keyword>
<accession>A0ACB9J2S8</accession>
<proteinExistence type="predicted"/>
<sequence length="240" mass="27166">MEDSILLVIAHIHRDILQIAMIMLIRRGNDSGNSRIGGNNRIRAAEQLHFLEENGRLMDELESLNLEREEEAPEPGTKMGVLVPPSVLQGVKQLRPGVYDFSWRLMFGEEGLRELDEQEEELEEEQVPSWEDEYGYELVDLPTPSEGSFDPLGDLKLLEDLLYQEPSVGMKEEVQVQEVINEPQIELVSDPPHCTREREARARGGSKWWIATQISTTTEQSTETHGPTFFEGPGTVTQGP</sequence>
<organism evidence="1 2">
    <name type="scientific">Smallanthus sonchifolius</name>
    <dbReference type="NCBI Taxonomy" id="185202"/>
    <lineage>
        <taxon>Eukaryota</taxon>
        <taxon>Viridiplantae</taxon>
        <taxon>Streptophyta</taxon>
        <taxon>Embryophyta</taxon>
        <taxon>Tracheophyta</taxon>
        <taxon>Spermatophyta</taxon>
        <taxon>Magnoliopsida</taxon>
        <taxon>eudicotyledons</taxon>
        <taxon>Gunneridae</taxon>
        <taxon>Pentapetalae</taxon>
        <taxon>asterids</taxon>
        <taxon>campanulids</taxon>
        <taxon>Asterales</taxon>
        <taxon>Asteraceae</taxon>
        <taxon>Asteroideae</taxon>
        <taxon>Heliantheae alliance</taxon>
        <taxon>Millerieae</taxon>
        <taxon>Smallanthus</taxon>
    </lineage>
</organism>
<name>A0ACB9J2S8_9ASTR</name>
<dbReference type="Proteomes" id="UP001056120">
    <property type="component" value="Linkage Group LG05"/>
</dbReference>
<reference evidence="2" key="1">
    <citation type="journal article" date="2022" name="Mol. Ecol. Resour.">
        <title>The genomes of chicory, endive, great burdock and yacon provide insights into Asteraceae palaeo-polyploidization history and plant inulin production.</title>
        <authorList>
            <person name="Fan W."/>
            <person name="Wang S."/>
            <person name="Wang H."/>
            <person name="Wang A."/>
            <person name="Jiang F."/>
            <person name="Liu H."/>
            <person name="Zhao H."/>
            <person name="Xu D."/>
            <person name="Zhang Y."/>
        </authorList>
    </citation>
    <scope>NUCLEOTIDE SEQUENCE [LARGE SCALE GENOMIC DNA]</scope>
    <source>
        <strain evidence="2">cv. Yunnan</strain>
    </source>
</reference>
<comment type="caution">
    <text evidence="1">The sequence shown here is derived from an EMBL/GenBank/DDBJ whole genome shotgun (WGS) entry which is preliminary data.</text>
</comment>
<reference evidence="1 2" key="2">
    <citation type="journal article" date="2022" name="Mol. Ecol. Resour.">
        <title>The genomes of chicory, endive, great burdock and yacon provide insights into Asteraceae paleo-polyploidization history and plant inulin production.</title>
        <authorList>
            <person name="Fan W."/>
            <person name="Wang S."/>
            <person name="Wang H."/>
            <person name="Wang A."/>
            <person name="Jiang F."/>
            <person name="Liu H."/>
            <person name="Zhao H."/>
            <person name="Xu D."/>
            <person name="Zhang Y."/>
        </authorList>
    </citation>
    <scope>NUCLEOTIDE SEQUENCE [LARGE SCALE GENOMIC DNA]</scope>
    <source>
        <strain evidence="2">cv. Yunnan</strain>
        <tissue evidence="1">Leaves</tissue>
    </source>
</reference>
<protein>
    <submittedName>
        <fullName evidence="1">Uncharacterized protein</fullName>
    </submittedName>
</protein>
<dbReference type="EMBL" id="CM042022">
    <property type="protein sequence ID" value="KAI3814590.1"/>
    <property type="molecule type" value="Genomic_DNA"/>
</dbReference>